<keyword evidence="11" id="KW-1185">Reference proteome</keyword>
<dbReference type="PANTHER" id="PTHR36923">
    <property type="entry name" value="FERREDOXIN"/>
    <property type="match status" value="1"/>
</dbReference>
<sequence length="63" mass="6439">MRITADTTICISAGMCALTAPGVFDQGDNDGLVAVVLPDPPEELRKAAAEAVRLCPSGALGIR</sequence>
<evidence type="ECO:0000313" key="11">
    <source>
        <dbReference type="Proteomes" id="UP000249304"/>
    </source>
</evidence>
<keyword evidence="6 8" id="KW-0411">Iron-sulfur</keyword>
<comment type="function">
    <text evidence="8">Ferredoxins are iron-sulfur proteins that transfer electrons in a wide variety of metabolic reactions.</text>
</comment>
<comment type="caution">
    <text evidence="10">The sequence shown here is derived from an EMBL/GenBank/DDBJ whole genome shotgun (WGS) entry which is preliminary data.</text>
</comment>
<evidence type="ECO:0000256" key="2">
    <source>
        <dbReference type="ARBA" id="ARBA00022448"/>
    </source>
</evidence>
<protein>
    <recommendedName>
        <fullName evidence="8">Ferredoxin</fullName>
    </recommendedName>
</protein>
<keyword evidence="5 8" id="KW-0408">Iron</keyword>
<dbReference type="Gene3D" id="3.30.70.20">
    <property type="match status" value="1"/>
</dbReference>
<evidence type="ECO:0000256" key="8">
    <source>
        <dbReference type="RuleBase" id="RU368020"/>
    </source>
</evidence>
<dbReference type="SUPFAM" id="SSF54862">
    <property type="entry name" value="4Fe-4S ferredoxins"/>
    <property type="match status" value="1"/>
</dbReference>
<evidence type="ECO:0000256" key="3">
    <source>
        <dbReference type="ARBA" id="ARBA00022723"/>
    </source>
</evidence>
<dbReference type="Pfam" id="PF06902">
    <property type="entry name" value="Fer4_19"/>
    <property type="match status" value="1"/>
</dbReference>
<evidence type="ECO:0000256" key="6">
    <source>
        <dbReference type="ARBA" id="ARBA00023014"/>
    </source>
</evidence>
<evidence type="ECO:0000256" key="5">
    <source>
        <dbReference type="ARBA" id="ARBA00023004"/>
    </source>
</evidence>
<keyword evidence="7" id="KW-0003">3Fe-4S</keyword>
<evidence type="ECO:0000256" key="7">
    <source>
        <dbReference type="ARBA" id="ARBA00023291"/>
    </source>
</evidence>
<evidence type="ECO:0000256" key="1">
    <source>
        <dbReference type="ARBA" id="ARBA00001927"/>
    </source>
</evidence>
<dbReference type="GO" id="GO:0051538">
    <property type="term" value="F:3 iron, 4 sulfur cluster binding"/>
    <property type="evidence" value="ECO:0007669"/>
    <property type="project" value="UniProtKB-KW"/>
</dbReference>
<keyword evidence="2 8" id="KW-0813">Transport</keyword>
<dbReference type="GO" id="GO:0009055">
    <property type="term" value="F:electron transfer activity"/>
    <property type="evidence" value="ECO:0007669"/>
    <property type="project" value="UniProtKB-UniRule"/>
</dbReference>
<accession>A0A2W2EGV7</accession>
<dbReference type="InterPro" id="IPR010693">
    <property type="entry name" value="Divergent_4Fe-4S_mono-cluster"/>
</dbReference>
<dbReference type="PANTHER" id="PTHR36923:SF3">
    <property type="entry name" value="FERREDOXIN"/>
    <property type="match status" value="1"/>
</dbReference>
<keyword evidence="3 8" id="KW-0479">Metal-binding</keyword>
<dbReference type="Proteomes" id="UP000249304">
    <property type="component" value="Unassembled WGS sequence"/>
</dbReference>
<dbReference type="GO" id="GO:0005506">
    <property type="term" value="F:iron ion binding"/>
    <property type="evidence" value="ECO:0007669"/>
    <property type="project" value="UniProtKB-UniRule"/>
</dbReference>
<evidence type="ECO:0000313" key="10">
    <source>
        <dbReference type="EMBL" id="PZG23516.1"/>
    </source>
</evidence>
<dbReference type="InterPro" id="IPR051269">
    <property type="entry name" value="Fe-S_cluster_ET"/>
</dbReference>
<dbReference type="OrthoDB" id="3215002at2"/>
<keyword evidence="4 8" id="KW-0249">Electron transport</keyword>
<name>A0A2W2EGV7_9ACTN</name>
<comment type="cofactor">
    <cofactor evidence="1">
        <name>[3Fe-4S] cluster</name>
        <dbReference type="ChEBI" id="CHEBI:21137"/>
    </cofactor>
</comment>
<dbReference type="InterPro" id="IPR001080">
    <property type="entry name" value="3Fe4S_ferredoxin"/>
</dbReference>
<dbReference type="RefSeq" id="WP_111175126.1">
    <property type="nucleotide sequence ID" value="NZ_POUD01000002.1"/>
</dbReference>
<gene>
    <name evidence="10" type="ORF">C1J01_00940</name>
</gene>
<reference evidence="10 11" key="1">
    <citation type="submission" date="2018-01" db="EMBL/GenBank/DDBJ databases">
        <title>Draft genome sequence of Nonomuraea sp. KC333.</title>
        <authorList>
            <person name="Sahin N."/>
            <person name="Saygin H."/>
            <person name="Ay H."/>
        </authorList>
    </citation>
    <scope>NUCLEOTIDE SEQUENCE [LARGE SCALE GENOMIC DNA]</scope>
    <source>
        <strain evidence="10 11">KC333</strain>
    </source>
</reference>
<dbReference type="AlphaFoldDB" id="A0A2W2EGV7"/>
<organism evidence="10 11">
    <name type="scientific">Nonomuraea aridisoli</name>
    <dbReference type="NCBI Taxonomy" id="2070368"/>
    <lineage>
        <taxon>Bacteria</taxon>
        <taxon>Bacillati</taxon>
        <taxon>Actinomycetota</taxon>
        <taxon>Actinomycetes</taxon>
        <taxon>Streptosporangiales</taxon>
        <taxon>Streptosporangiaceae</taxon>
        <taxon>Nonomuraea</taxon>
    </lineage>
</organism>
<evidence type="ECO:0000256" key="4">
    <source>
        <dbReference type="ARBA" id="ARBA00022982"/>
    </source>
</evidence>
<feature type="domain" description="Divergent 4Fe-4S mono-cluster" evidence="9">
    <location>
        <begin position="1"/>
        <end position="62"/>
    </location>
</feature>
<evidence type="ECO:0000259" key="9">
    <source>
        <dbReference type="Pfam" id="PF06902"/>
    </source>
</evidence>
<dbReference type="EMBL" id="POUD01000002">
    <property type="protein sequence ID" value="PZG23516.1"/>
    <property type="molecule type" value="Genomic_DNA"/>
</dbReference>
<proteinExistence type="predicted"/>
<dbReference type="PRINTS" id="PR00352">
    <property type="entry name" value="3FE4SFRDOXIN"/>
</dbReference>